<dbReference type="InterPro" id="IPR012340">
    <property type="entry name" value="NA-bd_OB-fold"/>
</dbReference>
<feature type="transmembrane region" description="Helical" evidence="1">
    <location>
        <begin position="12"/>
        <end position="34"/>
    </location>
</feature>
<reference evidence="3 4" key="1">
    <citation type="submission" date="2019-03" db="EMBL/GenBank/DDBJ databases">
        <title>Draft Genome Sequence of Desulfosporosinus fructosivorans Strain 63.6F, Isolated from Marine Sediment in the Baltic Sea.</title>
        <authorList>
            <person name="Hausmann B."/>
            <person name="Vandieken V."/>
            <person name="Pjevac P."/>
            <person name="Schreck K."/>
            <person name="Herbold C.W."/>
            <person name="Loy A."/>
        </authorList>
    </citation>
    <scope>NUCLEOTIDE SEQUENCE [LARGE SCALE GENOMIC DNA]</scope>
    <source>
        <strain evidence="3 4">63.6F</strain>
    </source>
</reference>
<comment type="caution">
    <text evidence="3">The sequence shown here is derived from an EMBL/GenBank/DDBJ whole genome shotgun (WGS) entry which is preliminary data.</text>
</comment>
<accession>A0A4Z0R8W7</accession>
<keyword evidence="1" id="KW-0472">Membrane</keyword>
<dbReference type="Pfam" id="PF25842">
    <property type="entry name" value="NfeD_TM"/>
    <property type="match status" value="1"/>
</dbReference>
<sequence>MNMDTMTSIFNVCLLTGFAVPILNLLTGVFGSIFDGNFDLDTGHDFDGFVPFNLMCTCFALIVFGSLGRLCVPYMTNTLFKAIIIALLALVSFVAYLLLYKYVIVKLKRNSPLAITSYEIVGLVGKLTLRVTQDSDGVVSVLDSTGAAISYRARACDFYKFDDSGRIDQGTEVVVTGFDKDANIYYVHPLYE</sequence>
<proteinExistence type="predicted"/>
<organism evidence="3 4">
    <name type="scientific">Desulfosporosinus fructosivorans</name>
    <dbReference type="NCBI Taxonomy" id="2018669"/>
    <lineage>
        <taxon>Bacteria</taxon>
        <taxon>Bacillati</taxon>
        <taxon>Bacillota</taxon>
        <taxon>Clostridia</taxon>
        <taxon>Eubacteriales</taxon>
        <taxon>Desulfitobacteriaceae</taxon>
        <taxon>Desulfosporosinus</taxon>
    </lineage>
</organism>
<evidence type="ECO:0000313" key="3">
    <source>
        <dbReference type="EMBL" id="TGE38477.1"/>
    </source>
</evidence>
<gene>
    <name evidence="3" type="ORF">E4K67_11120</name>
</gene>
<dbReference type="Proteomes" id="UP000298460">
    <property type="component" value="Unassembled WGS sequence"/>
</dbReference>
<keyword evidence="1" id="KW-0812">Transmembrane</keyword>
<protein>
    <recommendedName>
        <fullName evidence="2">Membrane protein NfeD2 N-terminal transmembrane domain-containing protein</fullName>
    </recommendedName>
</protein>
<evidence type="ECO:0000259" key="2">
    <source>
        <dbReference type="Pfam" id="PF25842"/>
    </source>
</evidence>
<feature type="transmembrane region" description="Helical" evidence="1">
    <location>
        <begin position="79"/>
        <end position="99"/>
    </location>
</feature>
<keyword evidence="4" id="KW-1185">Reference proteome</keyword>
<dbReference type="RefSeq" id="WP_135546568.1">
    <property type="nucleotide sequence ID" value="NZ_SPQQ01000003.1"/>
</dbReference>
<evidence type="ECO:0000256" key="1">
    <source>
        <dbReference type="SAM" id="Phobius"/>
    </source>
</evidence>
<keyword evidence="1" id="KW-1133">Transmembrane helix</keyword>
<feature type="transmembrane region" description="Helical" evidence="1">
    <location>
        <begin position="49"/>
        <end position="67"/>
    </location>
</feature>
<evidence type="ECO:0000313" key="4">
    <source>
        <dbReference type="Proteomes" id="UP000298460"/>
    </source>
</evidence>
<name>A0A4Z0R8W7_9FIRM</name>
<dbReference type="EMBL" id="SPQQ01000003">
    <property type="protein sequence ID" value="TGE38477.1"/>
    <property type="molecule type" value="Genomic_DNA"/>
</dbReference>
<dbReference type="Gene3D" id="2.40.50.140">
    <property type="entry name" value="Nucleic acid-binding proteins"/>
    <property type="match status" value="1"/>
</dbReference>
<dbReference type="InterPro" id="IPR058653">
    <property type="entry name" value="NfeD2_TM"/>
</dbReference>
<dbReference type="AlphaFoldDB" id="A0A4Z0R8W7"/>
<feature type="domain" description="Membrane protein NfeD2 N-terminal transmembrane" evidence="2">
    <location>
        <begin position="3"/>
        <end position="109"/>
    </location>
</feature>
<dbReference type="OrthoDB" id="1954752at2"/>